<proteinExistence type="predicted"/>
<keyword evidence="3" id="KW-1185">Reference proteome</keyword>
<name>A0A1G5KDI2_9FIRM</name>
<feature type="transmembrane region" description="Helical" evidence="1">
    <location>
        <begin position="33"/>
        <end position="54"/>
    </location>
</feature>
<evidence type="ECO:0000313" key="2">
    <source>
        <dbReference type="EMBL" id="SCY98626.1"/>
    </source>
</evidence>
<organism evidence="2 3">
    <name type="scientific">Alkaliphilus peptidifermentans DSM 18978</name>
    <dbReference type="NCBI Taxonomy" id="1120976"/>
    <lineage>
        <taxon>Bacteria</taxon>
        <taxon>Bacillati</taxon>
        <taxon>Bacillota</taxon>
        <taxon>Clostridia</taxon>
        <taxon>Peptostreptococcales</taxon>
        <taxon>Natronincolaceae</taxon>
        <taxon>Alkaliphilus</taxon>
    </lineage>
</organism>
<protein>
    <submittedName>
        <fullName evidence="2">Stage III sporulation protein AF</fullName>
    </submittedName>
</protein>
<accession>A0A1G5KDI2</accession>
<dbReference type="Pfam" id="PF09581">
    <property type="entry name" value="Spore_III_AF"/>
    <property type="match status" value="1"/>
</dbReference>
<feature type="transmembrane region" description="Helical" evidence="1">
    <location>
        <begin position="7"/>
        <end position="27"/>
    </location>
</feature>
<gene>
    <name evidence="2" type="ORF">SAMN03080606_03404</name>
</gene>
<dbReference type="InterPro" id="IPR014245">
    <property type="entry name" value="Spore_III_AF"/>
</dbReference>
<evidence type="ECO:0000256" key="1">
    <source>
        <dbReference type="SAM" id="Phobius"/>
    </source>
</evidence>
<dbReference type="AlphaFoldDB" id="A0A1G5KDI2"/>
<dbReference type="RefSeq" id="WP_091545858.1">
    <property type="nucleotide sequence ID" value="NZ_FMUS01000026.1"/>
</dbReference>
<reference evidence="2 3" key="1">
    <citation type="submission" date="2016-10" db="EMBL/GenBank/DDBJ databases">
        <authorList>
            <person name="de Groot N.N."/>
        </authorList>
    </citation>
    <scope>NUCLEOTIDE SEQUENCE [LARGE SCALE GENOMIC DNA]</scope>
    <source>
        <strain evidence="2 3">DSM 18978</strain>
    </source>
</reference>
<keyword evidence="1" id="KW-0812">Transmembrane</keyword>
<dbReference type="OrthoDB" id="1738919at2"/>
<dbReference type="NCBIfam" id="TIGR02896">
    <property type="entry name" value="spore_III_AF"/>
    <property type="match status" value="1"/>
</dbReference>
<dbReference type="Proteomes" id="UP000198636">
    <property type="component" value="Unassembled WGS sequence"/>
</dbReference>
<keyword evidence="1" id="KW-0472">Membrane</keyword>
<dbReference type="EMBL" id="FMUS01000026">
    <property type="protein sequence ID" value="SCY98626.1"/>
    <property type="molecule type" value="Genomic_DNA"/>
</dbReference>
<evidence type="ECO:0000313" key="3">
    <source>
        <dbReference type="Proteomes" id="UP000198636"/>
    </source>
</evidence>
<dbReference type="STRING" id="1120976.SAMN03080606_03404"/>
<keyword evidence="1" id="KW-1133">Transmembrane helix</keyword>
<sequence>MNFLREWITTILSVIIFVTFVEILLPNSNNRKYINVIIGLLVMLVILKPVMGVLNQGLTIGDGILKNTNEIELMTMQNRVSNIQYNQNESIILIYKNDLKEQMKGRIEKQLGYSVYDIEIEIEEETNENFGVIKGIAIIVKEESTEAPKDGIQEVVVNVAISQENNNKINRKSIMLDNGGEEIKKDFSQFYQVAEEDIIVSVLKNN</sequence>